<evidence type="ECO:0000256" key="2">
    <source>
        <dbReference type="ARBA" id="ARBA00009773"/>
    </source>
</evidence>
<comment type="similarity">
    <text evidence="2">Belongs to the autoinducer-2 exporter (AI-2E) (TC 2.A.86) family.</text>
</comment>
<feature type="transmembrane region" description="Helical" evidence="6">
    <location>
        <begin position="12"/>
        <end position="28"/>
    </location>
</feature>
<keyword evidence="4 6" id="KW-1133">Transmembrane helix</keyword>
<feature type="transmembrane region" description="Helical" evidence="6">
    <location>
        <begin position="143"/>
        <end position="165"/>
    </location>
</feature>
<dbReference type="GO" id="GO:0055085">
    <property type="term" value="P:transmembrane transport"/>
    <property type="evidence" value="ECO:0007669"/>
    <property type="project" value="TreeGrafter"/>
</dbReference>
<evidence type="ECO:0000256" key="3">
    <source>
        <dbReference type="ARBA" id="ARBA00022692"/>
    </source>
</evidence>
<evidence type="ECO:0000256" key="5">
    <source>
        <dbReference type="ARBA" id="ARBA00023136"/>
    </source>
</evidence>
<name>A0A969WCT6_9GAMM</name>
<gene>
    <name evidence="7" type="ORF">G7Y82_20000</name>
</gene>
<dbReference type="InterPro" id="IPR002549">
    <property type="entry name" value="AI-2E-like"/>
</dbReference>
<evidence type="ECO:0000256" key="1">
    <source>
        <dbReference type="ARBA" id="ARBA00004141"/>
    </source>
</evidence>
<accession>A0A969WCT6</accession>
<reference evidence="7" key="1">
    <citation type="submission" date="2020-03" db="EMBL/GenBank/DDBJ databases">
        <title>Solimonas marina sp. nov., isolated from deep seawater of the Pacific Ocean.</title>
        <authorList>
            <person name="Liu X."/>
            <person name="Lai Q."/>
            <person name="Sun F."/>
            <person name="Gai Y."/>
            <person name="Li G."/>
            <person name="Shao Z."/>
        </authorList>
    </citation>
    <scope>NUCLEOTIDE SEQUENCE</scope>
    <source>
        <strain evidence="7">C16B3</strain>
    </source>
</reference>
<proteinExistence type="inferred from homology"/>
<feature type="transmembrane region" description="Helical" evidence="6">
    <location>
        <begin position="261"/>
        <end position="278"/>
    </location>
</feature>
<feature type="transmembrane region" description="Helical" evidence="6">
    <location>
        <begin position="65"/>
        <end position="86"/>
    </location>
</feature>
<feature type="transmembrane region" description="Helical" evidence="6">
    <location>
        <begin position="227"/>
        <end position="254"/>
    </location>
</feature>
<dbReference type="PANTHER" id="PTHR21716:SF62">
    <property type="entry name" value="TRANSPORT PROTEIN YDBI-RELATED"/>
    <property type="match status" value="1"/>
</dbReference>
<dbReference type="Proteomes" id="UP000653472">
    <property type="component" value="Unassembled WGS sequence"/>
</dbReference>
<dbReference type="EMBL" id="JAAVXB010000017">
    <property type="protein sequence ID" value="NKF24597.1"/>
    <property type="molecule type" value="Genomic_DNA"/>
</dbReference>
<feature type="transmembrane region" description="Helical" evidence="6">
    <location>
        <begin position="199"/>
        <end position="221"/>
    </location>
</feature>
<evidence type="ECO:0000256" key="6">
    <source>
        <dbReference type="SAM" id="Phobius"/>
    </source>
</evidence>
<comment type="caution">
    <text evidence="7">The sequence shown here is derived from an EMBL/GenBank/DDBJ whole genome shotgun (WGS) entry which is preliminary data.</text>
</comment>
<dbReference type="GO" id="GO:0016020">
    <property type="term" value="C:membrane"/>
    <property type="evidence" value="ECO:0007669"/>
    <property type="project" value="UniProtKB-SubCell"/>
</dbReference>
<sequence>MAERRRRDAIAVVNYVALLGLLLTALVFVKAILISALIGIGIGTILTPALMWLQRRYRIPRVVSAILLVALIVAVFGGIGYVIFLIGETQLASLVERMPDIISRLQARAGGLVDRYPWFDVDGALSNAPGAAKLVGAKLFHGAWSGFGLAGALVFAFVIGLYTAVEARYYRDALVGAFPPARRAAATAFFAEAARTIRLWFAAQLIDMAIIGTLTSIGLWIVGVDYWLLFGVLTGVLGIIPYAGIAIVVVFASLVTMASNLALVPWLLAVFFITQQIESHVVLPLVMRDRAQLPAVPLLVFMLVMASWGGLLGVLMAPALFAVLLLAYRRLYLPALERRQAADSAAEG</sequence>
<dbReference type="RefSeq" id="WP_168149906.1">
    <property type="nucleotide sequence ID" value="NZ_JAAVXB010000017.1"/>
</dbReference>
<comment type="subcellular location">
    <subcellularLocation>
        <location evidence="1">Membrane</location>
        <topology evidence="1">Multi-pass membrane protein</topology>
    </subcellularLocation>
</comment>
<organism evidence="7 8">
    <name type="scientific">Solimonas marina</name>
    <dbReference type="NCBI Taxonomy" id="2714601"/>
    <lineage>
        <taxon>Bacteria</taxon>
        <taxon>Pseudomonadati</taxon>
        <taxon>Pseudomonadota</taxon>
        <taxon>Gammaproteobacteria</taxon>
        <taxon>Nevskiales</taxon>
        <taxon>Nevskiaceae</taxon>
        <taxon>Solimonas</taxon>
    </lineage>
</organism>
<protein>
    <submittedName>
        <fullName evidence="7">AI-2E family transporter</fullName>
    </submittedName>
</protein>
<evidence type="ECO:0000313" key="8">
    <source>
        <dbReference type="Proteomes" id="UP000653472"/>
    </source>
</evidence>
<evidence type="ECO:0000256" key="4">
    <source>
        <dbReference type="ARBA" id="ARBA00022989"/>
    </source>
</evidence>
<feature type="transmembrane region" description="Helical" evidence="6">
    <location>
        <begin position="298"/>
        <end position="328"/>
    </location>
</feature>
<evidence type="ECO:0000313" key="7">
    <source>
        <dbReference type="EMBL" id="NKF24597.1"/>
    </source>
</evidence>
<dbReference type="PANTHER" id="PTHR21716">
    <property type="entry name" value="TRANSMEMBRANE PROTEIN"/>
    <property type="match status" value="1"/>
</dbReference>
<keyword evidence="8" id="KW-1185">Reference proteome</keyword>
<dbReference type="Pfam" id="PF01594">
    <property type="entry name" value="AI-2E_transport"/>
    <property type="match status" value="1"/>
</dbReference>
<keyword evidence="5 6" id="KW-0472">Membrane</keyword>
<keyword evidence="3 6" id="KW-0812">Transmembrane</keyword>
<feature type="transmembrane region" description="Helical" evidence="6">
    <location>
        <begin position="34"/>
        <end position="53"/>
    </location>
</feature>
<dbReference type="AlphaFoldDB" id="A0A969WCT6"/>